<feature type="region of interest" description="Disordered" evidence="1">
    <location>
        <begin position="249"/>
        <end position="270"/>
    </location>
</feature>
<dbReference type="SUPFAM" id="SSF48403">
    <property type="entry name" value="Ankyrin repeat"/>
    <property type="match status" value="1"/>
</dbReference>
<dbReference type="EMBL" id="JBFXLU010000137">
    <property type="protein sequence ID" value="KAL2839109.1"/>
    <property type="molecule type" value="Genomic_DNA"/>
</dbReference>
<evidence type="ECO:0000313" key="2">
    <source>
        <dbReference type="EMBL" id="KAL2839109.1"/>
    </source>
</evidence>
<dbReference type="InterPro" id="IPR036770">
    <property type="entry name" value="Ankyrin_rpt-contain_sf"/>
</dbReference>
<keyword evidence="3" id="KW-1185">Reference proteome</keyword>
<gene>
    <name evidence="2" type="ORF">BJY01DRAFT_250650</name>
</gene>
<name>A0ABR4JGE4_9EURO</name>
<reference evidence="2 3" key="1">
    <citation type="submission" date="2024-07" db="EMBL/GenBank/DDBJ databases">
        <title>Section-level genome sequencing and comparative genomics of Aspergillus sections Usti and Cavernicolus.</title>
        <authorList>
            <consortium name="Lawrence Berkeley National Laboratory"/>
            <person name="Nybo J.L."/>
            <person name="Vesth T.C."/>
            <person name="Theobald S."/>
            <person name="Frisvad J.C."/>
            <person name="Larsen T.O."/>
            <person name="Kjaerboelling I."/>
            <person name="Rothschild-Mancinelli K."/>
            <person name="Lyhne E.K."/>
            <person name="Kogle M.E."/>
            <person name="Barry K."/>
            <person name="Clum A."/>
            <person name="Na H."/>
            <person name="Ledsgaard L."/>
            <person name="Lin J."/>
            <person name="Lipzen A."/>
            <person name="Kuo A."/>
            <person name="Riley R."/>
            <person name="Mondo S."/>
            <person name="Labutti K."/>
            <person name="Haridas S."/>
            <person name="Pangalinan J."/>
            <person name="Salamov A.A."/>
            <person name="Simmons B.A."/>
            <person name="Magnuson J.K."/>
            <person name="Chen J."/>
            <person name="Drula E."/>
            <person name="Henrissat B."/>
            <person name="Wiebenga A."/>
            <person name="Lubbers R.J."/>
            <person name="Gomes A.C."/>
            <person name="Makela M.R."/>
            <person name="Stajich J."/>
            <person name="Grigoriev I.V."/>
            <person name="Mortensen U.H."/>
            <person name="De Vries R.P."/>
            <person name="Baker S.E."/>
            <person name="Andersen M.R."/>
        </authorList>
    </citation>
    <scope>NUCLEOTIDE SEQUENCE [LARGE SCALE GENOMIC DNA]</scope>
    <source>
        <strain evidence="2 3">CBS 123904</strain>
    </source>
</reference>
<organism evidence="2 3">
    <name type="scientific">Aspergillus pseudoustus</name>
    <dbReference type="NCBI Taxonomy" id="1810923"/>
    <lineage>
        <taxon>Eukaryota</taxon>
        <taxon>Fungi</taxon>
        <taxon>Dikarya</taxon>
        <taxon>Ascomycota</taxon>
        <taxon>Pezizomycotina</taxon>
        <taxon>Eurotiomycetes</taxon>
        <taxon>Eurotiomycetidae</taxon>
        <taxon>Eurotiales</taxon>
        <taxon>Aspergillaceae</taxon>
        <taxon>Aspergillus</taxon>
        <taxon>Aspergillus subgen. Nidulantes</taxon>
    </lineage>
</organism>
<evidence type="ECO:0008006" key="4">
    <source>
        <dbReference type="Google" id="ProtNLM"/>
    </source>
</evidence>
<dbReference type="Gene3D" id="1.25.40.20">
    <property type="entry name" value="Ankyrin repeat-containing domain"/>
    <property type="match status" value="1"/>
</dbReference>
<dbReference type="Proteomes" id="UP001610446">
    <property type="component" value="Unassembled WGS sequence"/>
</dbReference>
<proteinExistence type="predicted"/>
<dbReference type="InterPro" id="IPR002110">
    <property type="entry name" value="Ankyrin_rpt"/>
</dbReference>
<dbReference type="SMART" id="SM00248">
    <property type="entry name" value="ANK"/>
    <property type="match status" value="4"/>
</dbReference>
<sequence>MSWKMLPRELQLMVLRELSDLDINALQKSHEKNEHPTGPVIPNMLTAWKETVNYRLVCTRWNLDLQLVIPKSDSILTLLKFGPQEMCLDGLRRPIRTTPTEIPTSVLRRLLLFATQRNFVKCMELILQQMKDVPRNLSILVSAVEARSLAAVKLLIAQGADLEEFGPSWNDDTDTLDMNTALGRAIQLDDVAITRELLEAGANPSTWIEWWGMQLDPMQHVAKNDGDGSIIHLLVEYTVRDPVYEKYGGRDDWLDNEDEEASESGTEPGALRFPDWHPLELAVDSDSVSAAEALLGYDNIRLLDIARAHKEAQSDDMRQLLQSYMKRAIARG</sequence>
<protein>
    <recommendedName>
        <fullName evidence="4">Ankyrin repeat-containing domain protein</fullName>
    </recommendedName>
</protein>
<comment type="caution">
    <text evidence="2">The sequence shown here is derived from an EMBL/GenBank/DDBJ whole genome shotgun (WGS) entry which is preliminary data.</text>
</comment>
<evidence type="ECO:0000256" key="1">
    <source>
        <dbReference type="SAM" id="MobiDB-lite"/>
    </source>
</evidence>
<accession>A0ABR4JGE4</accession>
<evidence type="ECO:0000313" key="3">
    <source>
        <dbReference type="Proteomes" id="UP001610446"/>
    </source>
</evidence>